<proteinExistence type="predicted"/>
<gene>
    <name evidence="2" type="ORF">Cco03nite_41020</name>
</gene>
<organism evidence="2 3">
    <name type="scientific">Catellatospora coxensis</name>
    <dbReference type="NCBI Taxonomy" id="310354"/>
    <lineage>
        <taxon>Bacteria</taxon>
        <taxon>Bacillati</taxon>
        <taxon>Actinomycetota</taxon>
        <taxon>Actinomycetes</taxon>
        <taxon>Micromonosporales</taxon>
        <taxon>Micromonosporaceae</taxon>
        <taxon>Catellatospora</taxon>
    </lineage>
</organism>
<sequence>MVFLSPLVTHRWNTVTVVPIPVPPMLFRVTSRQRRGVAGSTPGPSFRFAIARVFFSALTDRLDGSENGVVATVHGVPRPPDRGAAGGGDELDPRSRRRPRPPPRAGESVAVI</sequence>
<evidence type="ECO:0000313" key="2">
    <source>
        <dbReference type="EMBL" id="GIG07402.1"/>
    </source>
</evidence>
<accession>A0A8J3KW09</accession>
<keyword evidence="3" id="KW-1185">Reference proteome</keyword>
<reference evidence="2 3" key="1">
    <citation type="submission" date="2021-01" db="EMBL/GenBank/DDBJ databases">
        <title>Whole genome shotgun sequence of Catellatospora coxensis NBRC 107359.</title>
        <authorList>
            <person name="Komaki H."/>
            <person name="Tamura T."/>
        </authorList>
    </citation>
    <scope>NUCLEOTIDE SEQUENCE [LARGE SCALE GENOMIC DNA]</scope>
    <source>
        <strain evidence="2 3">NBRC 107359</strain>
    </source>
</reference>
<dbReference type="EMBL" id="BONI01000034">
    <property type="protein sequence ID" value="GIG07402.1"/>
    <property type="molecule type" value="Genomic_DNA"/>
</dbReference>
<evidence type="ECO:0000313" key="3">
    <source>
        <dbReference type="Proteomes" id="UP000630887"/>
    </source>
</evidence>
<evidence type="ECO:0000256" key="1">
    <source>
        <dbReference type="SAM" id="MobiDB-lite"/>
    </source>
</evidence>
<comment type="caution">
    <text evidence="2">The sequence shown here is derived from an EMBL/GenBank/DDBJ whole genome shotgun (WGS) entry which is preliminary data.</text>
</comment>
<feature type="region of interest" description="Disordered" evidence="1">
    <location>
        <begin position="72"/>
        <end position="112"/>
    </location>
</feature>
<name>A0A8J3KW09_9ACTN</name>
<dbReference type="Proteomes" id="UP000630887">
    <property type="component" value="Unassembled WGS sequence"/>
</dbReference>
<protein>
    <submittedName>
        <fullName evidence="2">Uncharacterized protein</fullName>
    </submittedName>
</protein>
<dbReference type="AlphaFoldDB" id="A0A8J3KW09"/>